<dbReference type="PATRIC" id="fig|1348774.3.peg.3892"/>
<name>A0A0G3XNA6_9SPHN</name>
<dbReference type="PROSITE" id="PS50943">
    <property type="entry name" value="HTH_CROC1"/>
    <property type="match status" value="1"/>
</dbReference>
<dbReference type="PANTHER" id="PTHR46797:SF1">
    <property type="entry name" value="METHYLPHOSPHONATE SYNTHASE"/>
    <property type="match status" value="1"/>
</dbReference>
<dbReference type="Pfam" id="PF12844">
    <property type="entry name" value="HTH_19"/>
    <property type="match status" value="1"/>
</dbReference>
<dbReference type="Proteomes" id="UP000035287">
    <property type="component" value="Plasmid p1"/>
</dbReference>
<organism evidence="3 4">
    <name type="scientific">Croceicoccus naphthovorans</name>
    <dbReference type="NCBI Taxonomy" id="1348774"/>
    <lineage>
        <taxon>Bacteria</taxon>
        <taxon>Pseudomonadati</taxon>
        <taxon>Pseudomonadota</taxon>
        <taxon>Alphaproteobacteria</taxon>
        <taxon>Sphingomonadales</taxon>
        <taxon>Erythrobacteraceae</taxon>
        <taxon>Croceicoccus</taxon>
    </lineage>
</organism>
<dbReference type="GO" id="GO:0003677">
    <property type="term" value="F:DNA binding"/>
    <property type="evidence" value="ECO:0007669"/>
    <property type="project" value="UniProtKB-KW"/>
</dbReference>
<evidence type="ECO:0000256" key="1">
    <source>
        <dbReference type="ARBA" id="ARBA00023125"/>
    </source>
</evidence>
<evidence type="ECO:0000313" key="3">
    <source>
        <dbReference type="EMBL" id="AKM12114.1"/>
    </source>
</evidence>
<keyword evidence="1" id="KW-0238">DNA-binding</keyword>
<reference evidence="3 4" key="1">
    <citation type="submission" date="2015-06" db="EMBL/GenBank/DDBJ databases">
        <authorList>
            <person name="Zeng Y."/>
            <person name="Huang Y."/>
        </authorList>
    </citation>
    <scope>NUCLEOTIDE SEQUENCE [LARGE SCALE GENOMIC DNA]</scope>
    <source>
        <strain evidence="3 4">PQ-2</strain>
        <plasmid evidence="4">Plasmid p1</plasmid>
    </source>
</reference>
<dbReference type="SUPFAM" id="SSF47413">
    <property type="entry name" value="lambda repressor-like DNA-binding domains"/>
    <property type="match status" value="1"/>
</dbReference>
<dbReference type="InterPro" id="IPR001387">
    <property type="entry name" value="Cro/C1-type_HTH"/>
</dbReference>
<dbReference type="CDD" id="cd00093">
    <property type="entry name" value="HTH_XRE"/>
    <property type="match status" value="1"/>
</dbReference>
<dbReference type="GO" id="GO:0005829">
    <property type="term" value="C:cytosol"/>
    <property type="evidence" value="ECO:0007669"/>
    <property type="project" value="TreeGrafter"/>
</dbReference>
<dbReference type="InterPro" id="IPR050807">
    <property type="entry name" value="TransReg_Diox_bact_type"/>
</dbReference>
<dbReference type="OrthoDB" id="9813152at2"/>
<dbReference type="SMART" id="SM00530">
    <property type="entry name" value="HTH_XRE"/>
    <property type="match status" value="1"/>
</dbReference>
<keyword evidence="3" id="KW-0614">Plasmid</keyword>
<geneLocation type="plasmid" evidence="3 4">
    <name>p1</name>
</geneLocation>
<feature type="domain" description="HTH cro/C1-type" evidence="2">
    <location>
        <begin position="21"/>
        <end position="76"/>
    </location>
</feature>
<proteinExistence type="predicted"/>
<dbReference type="InterPro" id="IPR010982">
    <property type="entry name" value="Lambda_DNA-bd_dom_sf"/>
</dbReference>
<evidence type="ECO:0000259" key="2">
    <source>
        <dbReference type="PROSITE" id="PS50943"/>
    </source>
</evidence>
<keyword evidence="4" id="KW-1185">Reference proteome</keyword>
<dbReference type="AlphaFoldDB" id="A0A0G3XNA6"/>
<protein>
    <submittedName>
        <fullName evidence="3">XRE family transcriptional regulator</fullName>
    </submittedName>
</protein>
<evidence type="ECO:0000313" key="4">
    <source>
        <dbReference type="Proteomes" id="UP000035287"/>
    </source>
</evidence>
<dbReference type="Gene3D" id="1.10.260.40">
    <property type="entry name" value="lambda repressor-like DNA-binding domains"/>
    <property type="match status" value="1"/>
</dbReference>
<dbReference type="PANTHER" id="PTHR46797">
    <property type="entry name" value="HTH-TYPE TRANSCRIPTIONAL REGULATOR"/>
    <property type="match status" value="1"/>
</dbReference>
<dbReference type="GO" id="GO:0003700">
    <property type="term" value="F:DNA-binding transcription factor activity"/>
    <property type="evidence" value="ECO:0007669"/>
    <property type="project" value="TreeGrafter"/>
</dbReference>
<accession>A0A0G3XNA6</accession>
<sequence length="119" mass="14034">MRLHRTRSRRCRLQNTLGEKIRKLRKDKGYTLDKLAELTDSSKSYIWELENKNPPRPSAEKLARIAEKLETTIEFLLDEGEGVSAEEAVDAQFYRQYRKMDSSTKEKIRRMVKLWGDDA</sequence>
<dbReference type="KEGG" id="cna:AB433_18465"/>
<dbReference type="EMBL" id="CP011771">
    <property type="protein sequence ID" value="AKM12114.1"/>
    <property type="molecule type" value="Genomic_DNA"/>
</dbReference>
<gene>
    <name evidence="3" type="ORF">AB433_18465</name>
</gene>